<dbReference type="Pfam" id="PF00133">
    <property type="entry name" value="tRNA-synt_1"/>
    <property type="match status" value="1"/>
</dbReference>
<dbReference type="NCBIfam" id="TIGR00392">
    <property type="entry name" value="ileS"/>
    <property type="match status" value="1"/>
</dbReference>
<dbReference type="Pfam" id="PF08264">
    <property type="entry name" value="Anticodon_1"/>
    <property type="match status" value="1"/>
</dbReference>
<dbReference type="PROSITE" id="PS00178">
    <property type="entry name" value="AA_TRNA_LIGASE_I"/>
    <property type="match status" value="1"/>
</dbReference>
<evidence type="ECO:0000256" key="4">
    <source>
        <dbReference type="ARBA" id="ARBA00022598"/>
    </source>
</evidence>
<dbReference type="GO" id="GO:0032543">
    <property type="term" value="P:mitochondrial translation"/>
    <property type="evidence" value="ECO:0007669"/>
    <property type="project" value="TreeGrafter"/>
</dbReference>
<keyword evidence="14" id="KW-1185">Reference proteome</keyword>
<dbReference type="InterPro" id="IPR009080">
    <property type="entry name" value="tRNAsynth_Ia_anticodon-bd"/>
</dbReference>
<dbReference type="GO" id="GO:0005739">
    <property type="term" value="C:mitochondrion"/>
    <property type="evidence" value="ECO:0007669"/>
    <property type="project" value="UniProtKB-SubCell"/>
</dbReference>
<dbReference type="KEGG" id="ccin:107269446"/>
<dbReference type="Gene3D" id="3.40.50.620">
    <property type="entry name" value="HUPs"/>
    <property type="match status" value="2"/>
</dbReference>
<dbReference type="AlphaFoldDB" id="A0AAJ7FMA5"/>
<evidence type="ECO:0000256" key="1">
    <source>
        <dbReference type="ARBA" id="ARBA00004173"/>
    </source>
</evidence>
<evidence type="ECO:0000256" key="11">
    <source>
        <dbReference type="RuleBase" id="RU363035"/>
    </source>
</evidence>
<feature type="domain" description="Aminoacyl-tRNA synthetase class Ia" evidence="12">
    <location>
        <begin position="81"/>
        <end position="677"/>
    </location>
</feature>
<keyword evidence="8 11" id="KW-0030">Aminoacyl-tRNA synthetase</keyword>
<dbReference type="PRINTS" id="PR00984">
    <property type="entry name" value="TRNASYNTHILE"/>
</dbReference>
<dbReference type="GO" id="GO:0004822">
    <property type="term" value="F:isoleucine-tRNA ligase activity"/>
    <property type="evidence" value="ECO:0007669"/>
    <property type="project" value="UniProtKB-EC"/>
</dbReference>
<proteinExistence type="inferred from homology"/>
<evidence type="ECO:0000256" key="10">
    <source>
        <dbReference type="ARBA" id="ARBA00048359"/>
    </source>
</evidence>
<keyword evidence="4 11" id="KW-0436">Ligase</keyword>
<evidence type="ECO:0000313" key="14">
    <source>
        <dbReference type="Proteomes" id="UP000694920"/>
    </source>
</evidence>
<feature type="domain" description="Methionyl/Valyl/Leucyl/Isoleucyl-tRNA synthetase anticodon-binding" evidence="13">
    <location>
        <begin position="730"/>
        <end position="864"/>
    </location>
</feature>
<dbReference type="Gene3D" id="3.90.740.10">
    <property type="entry name" value="Valyl/Leucyl/Isoleucyl-tRNA synthetase, editing domain"/>
    <property type="match status" value="1"/>
</dbReference>
<comment type="catalytic activity">
    <reaction evidence="10">
        <text>tRNA(Ile) + L-isoleucine + ATP = L-isoleucyl-tRNA(Ile) + AMP + diphosphate</text>
        <dbReference type="Rhea" id="RHEA:11060"/>
        <dbReference type="Rhea" id="RHEA-COMP:9666"/>
        <dbReference type="Rhea" id="RHEA-COMP:9695"/>
        <dbReference type="ChEBI" id="CHEBI:30616"/>
        <dbReference type="ChEBI" id="CHEBI:33019"/>
        <dbReference type="ChEBI" id="CHEBI:58045"/>
        <dbReference type="ChEBI" id="CHEBI:78442"/>
        <dbReference type="ChEBI" id="CHEBI:78528"/>
        <dbReference type="ChEBI" id="CHEBI:456215"/>
        <dbReference type="EC" id="6.1.1.5"/>
    </reaction>
</comment>
<comment type="similarity">
    <text evidence="2 11">Belongs to the class-I aminoacyl-tRNA synthetase family.</text>
</comment>
<dbReference type="FunFam" id="3.40.50.620:FF:000128">
    <property type="entry name" value="Isoleucyl-tRNA synthetase 2, mitochondrial"/>
    <property type="match status" value="1"/>
</dbReference>
<dbReference type="Proteomes" id="UP000694920">
    <property type="component" value="Unplaced"/>
</dbReference>
<dbReference type="SUPFAM" id="SSF47323">
    <property type="entry name" value="Anticodon-binding domain of a subclass of class I aminoacyl-tRNA synthetases"/>
    <property type="match status" value="1"/>
</dbReference>
<dbReference type="RefSeq" id="XP_015598788.1">
    <property type="nucleotide sequence ID" value="XM_015743302.2"/>
</dbReference>
<dbReference type="InterPro" id="IPR013155">
    <property type="entry name" value="M/V/L/I-tRNA-synth_anticd-bd"/>
</dbReference>
<evidence type="ECO:0000256" key="3">
    <source>
        <dbReference type="ARBA" id="ARBA00013165"/>
    </source>
</evidence>
<dbReference type="CDD" id="cd07960">
    <property type="entry name" value="Anticodon_Ia_Ile_BEm"/>
    <property type="match status" value="1"/>
</dbReference>
<dbReference type="GO" id="GO:0000049">
    <property type="term" value="F:tRNA binding"/>
    <property type="evidence" value="ECO:0007669"/>
    <property type="project" value="InterPro"/>
</dbReference>
<evidence type="ECO:0000313" key="15">
    <source>
        <dbReference type="RefSeq" id="XP_015598788.1"/>
    </source>
</evidence>
<protein>
    <recommendedName>
        <fullName evidence="3">isoleucine--tRNA ligase</fullName>
        <ecNumber evidence="3">6.1.1.5</ecNumber>
    </recommendedName>
    <alternativeName>
        <fullName evidence="9">Isoleucyl-tRNA synthetase</fullName>
    </alternativeName>
</protein>
<dbReference type="InterPro" id="IPR009008">
    <property type="entry name" value="Val/Leu/Ile-tRNA-synth_edit"/>
</dbReference>
<keyword evidence="7 11" id="KW-0648">Protein biosynthesis</keyword>
<sequence length="960" mass="107995">MTAALTMLLKQTHVSLLRHVKSILKRHVQTGENIKTKKYGATVLLPQTKFPMRLSGKKRVDMDNYLLEKCGFSELYSWQRANCNGPDFVLHDGPPYANGDPHMGHAINKILKDITIRSKVIRGQRVHYVPGWDCHGLPIELKALNSMDNTEKNLAPLQIRQQARNFAKNAIVKQREVFSSWGVMADWKETGSYFTNQTSYVTNQLRLFQQLYEKGLIFKDFKPVHWSPSSRTALAEAELEYNNFHKSTCATVRVAVCDLPLALQSFQGRRVFALTWTTTPWTLLANQALAYHSDINYCIAEDAQGNLNIVAEDRLNSLIEKIGPLKKVASMTGNELAGAMYLHPISGNPLPFLHGSHVTTTLGTGLVHTAPAHGSEDFLVALENNIPVISLVDESGRYTSEAGGEFAGLFVLTEGSETVLKHISDNVLHTEIIEHSYPYDWRTKKPIIMRASQQWFIDTAAIKQDALNSLTGVKIYPEVSSQSSRTALLGQVEKRPYWCISRQRVWGTPIPVLYNKDTGDVVTNRVWVERLCSLIEKQGPDCWWQLPIEKLAGHQLLEDLKLDGSQLERGQDILDIWFDSGISWSTVLPEKQADLCLEGIDQLTGWFQSSLLTSVALQGRPPYKALFIHGFAVDEKSHKMSKSIGNVVNPEEVTRGGKDLKKKPAFGVDTLRWWVASHGSQHSQVPVGNNLLSGSADDVQKLRLILRFLLAALHPYTSSSAVEPQYLYLDKFMLDRLYHYDKKVMKFYDEYQYHHVCKTILHFVTNDVSAVFCHLIKYRLYCEALTSPYRAGTVDVIGEILAVLARSIAPILPHLAEEVWLHHPENLSSVPLFHSSHKIPESWKQPQVVKVIDAALRLKAELNKENKVNTWQLAATAIVDSNDYSLLSVLQNEKQSSVSELCDILQVSSLVLVEGKEKGITVETEPTNKSLCQRCRRHPESEPGEPCTRCAKILAVNNGL</sequence>
<comment type="subcellular location">
    <subcellularLocation>
        <location evidence="1">Mitochondrion</location>
    </subcellularLocation>
</comment>
<dbReference type="GeneID" id="107269446"/>
<dbReference type="InterPro" id="IPR002300">
    <property type="entry name" value="aa-tRNA-synth_Ia"/>
</dbReference>
<dbReference type="InterPro" id="IPR033708">
    <property type="entry name" value="Anticodon_Ile_BEm"/>
</dbReference>
<dbReference type="PANTHER" id="PTHR42765">
    <property type="entry name" value="SOLEUCYL-TRNA SYNTHETASE"/>
    <property type="match status" value="1"/>
</dbReference>
<gene>
    <name evidence="15" type="primary">LOC107269446</name>
</gene>
<evidence type="ECO:0000256" key="5">
    <source>
        <dbReference type="ARBA" id="ARBA00022741"/>
    </source>
</evidence>
<dbReference type="InterPro" id="IPR014729">
    <property type="entry name" value="Rossmann-like_a/b/a_fold"/>
</dbReference>
<evidence type="ECO:0000256" key="6">
    <source>
        <dbReference type="ARBA" id="ARBA00022840"/>
    </source>
</evidence>
<dbReference type="CTD" id="39762"/>
<dbReference type="PANTHER" id="PTHR42765:SF1">
    <property type="entry name" value="ISOLEUCINE--TRNA LIGASE, MITOCHONDRIAL"/>
    <property type="match status" value="1"/>
</dbReference>
<dbReference type="Gene3D" id="1.10.730.20">
    <property type="match status" value="1"/>
</dbReference>
<dbReference type="GO" id="GO:0002161">
    <property type="term" value="F:aminoacyl-tRNA deacylase activity"/>
    <property type="evidence" value="ECO:0007669"/>
    <property type="project" value="InterPro"/>
</dbReference>
<dbReference type="InterPro" id="IPR001412">
    <property type="entry name" value="aa-tRNA-synth_I_CS"/>
</dbReference>
<keyword evidence="5 11" id="KW-0547">Nucleotide-binding</keyword>
<evidence type="ECO:0000256" key="8">
    <source>
        <dbReference type="ARBA" id="ARBA00023146"/>
    </source>
</evidence>
<dbReference type="GO" id="GO:0006428">
    <property type="term" value="P:isoleucyl-tRNA aminoacylation"/>
    <property type="evidence" value="ECO:0007669"/>
    <property type="project" value="InterPro"/>
</dbReference>
<dbReference type="InterPro" id="IPR002301">
    <property type="entry name" value="Ile-tRNA-ligase"/>
</dbReference>
<reference evidence="15" key="1">
    <citation type="submission" date="2025-08" db="UniProtKB">
        <authorList>
            <consortium name="RefSeq"/>
        </authorList>
    </citation>
    <scope>IDENTIFICATION</scope>
</reference>
<dbReference type="FunFam" id="3.40.50.620:FF:000111">
    <property type="entry name" value="Mitochondrial isoleucyl-tRNA synthetase"/>
    <property type="match status" value="1"/>
</dbReference>
<evidence type="ECO:0000256" key="7">
    <source>
        <dbReference type="ARBA" id="ARBA00022917"/>
    </source>
</evidence>
<accession>A0AAJ7FMA5</accession>
<dbReference type="SUPFAM" id="SSF50677">
    <property type="entry name" value="ValRS/IleRS/LeuRS editing domain"/>
    <property type="match status" value="1"/>
</dbReference>
<evidence type="ECO:0000256" key="2">
    <source>
        <dbReference type="ARBA" id="ARBA00005594"/>
    </source>
</evidence>
<evidence type="ECO:0000256" key="9">
    <source>
        <dbReference type="ARBA" id="ARBA00032665"/>
    </source>
</evidence>
<keyword evidence="6 11" id="KW-0067">ATP-binding</keyword>
<evidence type="ECO:0000259" key="13">
    <source>
        <dbReference type="Pfam" id="PF08264"/>
    </source>
</evidence>
<organism evidence="14 15">
    <name type="scientific">Cephus cinctus</name>
    <name type="common">Wheat stem sawfly</name>
    <dbReference type="NCBI Taxonomy" id="211228"/>
    <lineage>
        <taxon>Eukaryota</taxon>
        <taxon>Metazoa</taxon>
        <taxon>Ecdysozoa</taxon>
        <taxon>Arthropoda</taxon>
        <taxon>Hexapoda</taxon>
        <taxon>Insecta</taxon>
        <taxon>Pterygota</taxon>
        <taxon>Neoptera</taxon>
        <taxon>Endopterygota</taxon>
        <taxon>Hymenoptera</taxon>
        <taxon>Cephoidea</taxon>
        <taxon>Cephidae</taxon>
        <taxon>Cephus</taxon>
    </lineage>
</organism>
<dbReference type="SUPFAM" id="SSF52374">
    <property type="entry name" value="Nucleotidylyl transferase"/>
    <property type="match status" value="1"/>
</dbReference>
<dbReference type="InterPro" id="IPR050081">
    <property type="entry name" value="Ile-tRNA_ligase"/>
</dbReference>
<dbReference type="EC" id="6.1.1.5" evidence="3"/>
<evidence type="ECO:0000259" key="12">
    <source>
        <dbReference type="Pfam" id="PF00133"/>
    </source>
</evidence>
<name>A0AAJ7FMA5_CEPCN</name>
<dbReference type="GO" id="GO:0005524">
    <property type="term" value="F:ATP binding"/>
    <property type="evidence" value="ECO:0007669"/>
    <property type="project" value="UniProtKB-KW"/>
</dbReference>